<sequence>MRWETLRKRDIFQCKNCQRLGQSSANFAMGYRCVKCKDDHQPGECAIPKDTADKNSLYCVNCEEIGHPAFYRGCPLFKFAKDLNEAKNVQNRNALNDRLNRISTNTRRNADNNDALKQTQQTVLPPSSGHTAYKQYNAWKHTSFSDRTPI</sequence>
<comment type="caution">
    <text evidence="1">The sequence shown here is derived from an EMBL/GenBank/DDBJ whole genome shotgun (WGS) entry which is preliminary data.</text>
</comment>
<keyword evidence="2" id="KW-1185">Reference proteome</keyword>
<evidence type="ECO:0000313" key="2">
    <source>
        <dbReference type="Proteomes" id="UP000215335"/>
    </source>
</evidence>
<dbReference type="OrthoDB" id="7617229at2759"/>
<protein>
    <submittedName>
        <fullName evidence="1">Uncharacterized protein</fullName>
    </submittedName>
</protein>
<evidence type="ECO:0000313" key="1">
    <source>
        <dbReference type="EMBL" id="OXU19099.1"/>
    </source>
</evidence>
<dbReference type="EMBL" id="NNAY01003617">
    <property type="protein sequence ID" value="OXU19099.1"/>
    <property type="molecule type" value="Genomic_DNA"/>
</dbReference>
<dbReference type="AlphaFoldDB" id="A0A232EL66"/>
<proteinExistence type="predicted"/>
<organism evidence="1 2">
    <name type="scientific">Trichomalopsis sarcophagae</name>
    <dbReference type="NCBI Taxonomy" id="543379"/>
    <lineage>
        <taxon>Eukaryota</taxon>
        <taxon>Metazoa</taxon>
        <taxon>Ecdysozoa</taxon>
        <taxon>Arthropoda</taxon>
        <taxon>Hexapoda</taxon>
        <taxon>Insecta</taxon>
        <taxon>Pterygota</taxon>
        <taxon>Neoptera</taxon>
        <taxon>Endopterygota</taxon>
        <taxon>Hymenoptera</taxon>
        <taxon>Apocrita</taxon>
        <taxon>Proctotrupomorpha</taxon>
        <taxon>Chalcidoidea</taxon>
        <taxon>Pteromalidae</taxon>
        <taxon>Pteromalinae</taxon>
        <taxon>Trichomalopsis</taxon>
    </lineage>
</organism>
<gene>
    <name evidence="1" type="ORF">TSAR_009318</name>
</gene>
<name>A0A232EL66_9HYME</name>
<dbReference type="Proteomes" id="UP000215335">
    <property type="component" value="Unassembled WGS sequence"/>
</dbReference>
<accession>A0A232EL66</accession>
<reference evidence="1 2" key="1">
    <citation type="journal article" date="2017" name="Curr. Biol.">
        <title>The Evolution of Venom by Co-option of Single-Copy Genes.</title>
        <authorList>
            <person name="Martinson E.O."/>
            <person name="Mrinalini"/>
            <person name="Kelkar Y.D."/>
            <person name="Chang C.H."/>
            <person name="Werren J.H."/>
        </authorList>
    </citation>
    <scope>NUCLEOTIDE SEQUENCE [LARGE SCALE GENOMIC DNA]</scope>
    <source>
        <strain evidence="1 2">Alberta</strain>
        <tissue evidence="1">Whole body</tissue>
    </source>
</reference>
<dbReference type="STRING" id="543379.A0A232EL66"/>